<dbReference type="EMBL" id="CP054930">
    <property type="protein sequence ID" value="QKW55040.1"/>
    <property type="molecule type" value="Genomic_DNA"/>
</dbReference>
<accession>A0A7H8NKR6</accession>
<keyword evidence="2" id="KW-0614">Plasmid</keyword>
<name>A0A7H8NKR6_9ACTN</name>
<gene>
    <name evidence="2" type="ORF">HUT08_36535</name>
</gene>
<evidence type="ECO:0000256" key="1">
    <source>
        <dbReference type="SAM" id="MobiDB-lite"/>
    </source>
</evidence>
<evidence type="ECO:0000313" key="2">
    <source>
        <dbReference type="EMBL" id="QKW55040.1"/>
    </source>
</evidence>
<dbReference type="Proteomes" id="UP000509303">
    <property type="component" value="Plasmid unnamed"/>
</dbReference>
<keyword evidence="3" id="KW-1185">Reference proteome</keyword>
<organism evidence="2 3">
    <name type="scientific">Streptomyces buecherae</name>
    <dbReference type="NCBI Taxonomy" id="2763006"/>
    <lineage>
        <taxon>Bacteria</taxon>
        <taxon>Bacillati</taxon>
        <taxon>Actinomycetota</taxon>
        <taxon>Actinomycetes</taxon>
        <taxon>Kitasatosporales</taxon>
        <taxon>Streptomycetaceae</taxon>
        <taxon>Streptomyces</taxon>
    </lineage>
</organism>
<proteinExistence type="predicted"/>
<sequence length="48" mass="5135">MALRRDIPTAPGTRPDPRYETTYQASRGGHFKAPPKPTPGAGTGKAKK</sequence>
<dbReference type="AlphaFoldDB" id="A0A7H8NKR6"/>
<geneLocation type="plasmid" evidence="2 3">
    <name>unnamed</name>
</geneLocation>
<reference evidence="2 3" key="1">
    <citation type="submission" date="2020-06" db="EMBL/GenBank/DDBJ databases">
        <title>Genome mining for natural products.</title>
        <authorList>
            <person name="Zhang B."/>
            <person name="Shi J."/>
            <person name="Ge H."/>
        </authorList>
    </citation>
    <scope>NUCLEOTIDE SEQUENCE [LARGE SCALE GENOMIC DNA]</scope>
    <source>
        <strain evidence="2 3">NA00687</strain>
        <plasmid evidence="2 3">unnamed</plasmid>
    </source>
</reference>
<evidence type="ECO:0000313" key="3">
    <source>
        <dbReference type="Proteomes" id="UP000509303"/>
    </source>
</evidence>
<protein>
    <submittedName>
        <fullName evidence="2">Uncharacterized protein</fullName>
    </submittedName>
</protein>
<feature type="region of interest" description="Disordered" evidence="1">
    <location>
        <begin position="1"/>
        <end position="48"/>
    </location>
</feature>
<dbReference type="RefSeq" id="WP_176166670.1">
    <property type="nucleotide sequence ID" value="NZ_CP054930.1"/>
</dbReference>